<sequence>MDDGAVPGSSGYVLGDADPELARLDALSEVYAPVTAVWLDSLQLAPGASVVDLGCGVGSVTQVLADRVGPAGRVTGVDAAARPLEVARRRAAAAGSVHVRFEQADVTTWEPEAPVDAVVGRLILVHLPDPVGLVRRAVELVRPGGVVAFQDVVLTTRAAQPALPLLTASNGWILTTFGVLGRPVDMGLRLGAVFSAAGLPDPVLTSGAPLERGPDALGWSIVGGDVTSLLPAFERTGVATAADVGPETFERRLREQAAAADAVLVNPLVVGAAARVG</sequence>
<dbReference type="Gene3D" id="3.40.50.150">
    <property type="entry name" value="Vaccinia Virus protein VP39"/>
    <property type="match status" value="1"/>
</dbReference>
<keyword evidence="2" id="KW-0489">Methyltransferase</keyword>
<comment type="caution">
    <text evidence="2">The sequence shown here is derived from an EMBL/GenBank/DDBJ whole genome shotgun (WGS) entry which is preliminary data.</text>
</comment>
<dbReference type="EMBL" id="JAAGWF010000022">
    <property type="protein sequence ID" value="NEK59865.1"/>
    <property type="molecule type" value="Genomic_DNA"/>
</dbReference>
<proteinExistence type="predicted"/>
<dbReference type="GO" id="GO:0032259">
    <property type="term" value="P:methylation"/>
    <property type="evidence" value="ECO:0007669"/>
    <property type="project" value="UniProtKB-KW"/>
</dbReference>
<dbReference type="RefSeq" id="WP_163483243.1">
    <property type="nucleotide sequence ID" value="NZ_JAAGWF010000022.1"/>
</dbReference>
<evidence type="ECO:0000259" key="1">
    <source>
        <dbReference type="Pfam" id="PF13847"/>
    </source>
</evidence>
<evidence type="ECO:0000313" key="2">
    <source>
        <dbReference type="EMBL" id="NEK59865.1"/>
    </source>
</evidence>
<dbReference type="GO" id="GO:0008168">
    <property type="term" value="F:methyltransferase activity"/>
    <property type="evidence" value="ECO:0007669"/>
    <property type="project" value="UniProtKB-KW"/>
</dbReference>
<keyword evidence="2" id="KW-0808">Transferase</keyword>
<dbReference type="Proteomes" id="UP000470246">
    <property type="component" value="Unassembled WGS sequence"/>
</dbReference>
<dbReference type="PANTHER" id="PTHR43861">
    <property type="entry name" value="TRANS-ACONITATE 2-METHYLTRANSFERASE-RELATED"/>
    <property type="match status" value="1"/>
</dbReference>
<gene>
    <name evidence="2" type="ORF">GCU56_18575</name>
</gene>
<dbReference type="InterPro" id="IPR029063">
    <property type="entry name" value="SAM-dependent_MTases_sf"/>
</dbReference>
<feature type="domain" description="Methyltransferase" evidence="1">
    <location>
        <begin position="46"/>
        <end position="156"/>
    </location>
</feature>
<dbReference type="Pfam" id="PF13847">
    <property type="entry name" value="Methyltransf_31"/>
    <property type="match status" value="1"/>
</dbReference>
<protein>
    <submittedName>
        <fullName evidence="2">Class I SAM-dependent methyltransferase</fullName>
    </submittedName>
</protein>
<reference evidence="2 3" key="1">
    <citation type="submission" date="2020-02" db="EMBL/GenBank/DDBJ databases">
        <title>Geodermatophilus sabuli CPCC 205279 I12A-02694.</title>
        <authorList>
            <person name="Jiang Z."/>
        </authorList>
    </citation>
    <scope>NUCLEOTIDE SEQUENCE [LARGE SCALE GENOMIC DNA]</scope>
    <source>
        <strain evidence="2 3">I12A-02694</strain>
    </source>
</reference>
<accession>A0A7K3W4P9</accession>
<dbReference type="InterPro" id="IPR025714">
    <property type="entry name" value="Methyltranfer_dom"/>
</dbReference>
<name>A0A7K3W4P9_9ACTN</name>
<organism evidence="2 3">
    <name type="scientific">Geodermatophilus sabuli</name>
    <dbReference type="NCBI Taxonomy" id="1564158"/>
    <lineage>
        <taxon>Bacteria</taxon>
        <taxon>Bacillati</taxon>
        <taxon>Actinomycetota</taxon>
        <taxon>Actinomycetes</taxon>
        <taxon>Geodermatophilales</taxon>
        <taxon>Geodermatophilaceae</taxon>
        <taxon>Geodermatophilus</taxon>
    </lineage>
</organism>
<keyword evidence="3" id="KW-1185">Reference proteome</keyword>
<evidence type="ECO:0000313" key="3">
    <source>
        <dbReference type="Proteomes" id="UP000470246"/>
    </source>
</evidence>
<dbReference type="SUPFAM" id="SSF53335">
    <property type="entry name" value="S-adenosyl-L-methionine-dependent methyltransferases"/>
    <property type="match status" value="1"/>
</dbReference>
<dbReference type="CDD" id="cd02440">
    <property type="entry name" value="AdoMet_MTases"/>
    <property type="match status" value="1"/>
</dbReference>
<dbReference type="AlphaFoldDB" id="A0A7K3W4P9"/>